<feature type="region of interest" description="Disordered" evidence="1">
    <location>
        <begin position="159"/>
        <end position="178"/>
    </location>
</feature>
<reference evidence="3" key="1">
    <citation type="journal article" date="2014" name="Proc. Natl. Acad. Sci. U.S.A.">
        <title>Extensive sampling of basidiomycete genomes demonstrates inadequacy of the white-rot/brown-rot paradigm for wood decay fungi.</title>
        <authorList>
            <person name="Riley R."/>
            <person name="Salamov A.A."/>
            <person name="Brown D.W."/>
            <person name="Nagy L.G."/>
            <person name="Floudas D."/>
            <person name="Held B.W."/>
            <person name="Levasseur A."/>
            <person name="Lombard V."/>
            <person name="Morin E."/>
            <person name="Otillar R."/>
            <person name="Lindquist E.A."/>
            <person name="Sun H."/>
            <person name="LaButti K.M."/>
            <person name="Schmutz J."/>
            <person name="Jabbour D."/>
            <person name="Luo H."/>
            <person name="Baker S.E."/>
            <person name="Pisabarro A.G."/>
            <person name="Walton J.D."/>
            <person name="Blanchette R.A."/>
            <person name="Henrissat B."/>
            <person name="Martin F."/>
            <person name="Cullen D."/>
            <person name="Hibbett D.S."/>
            <person name="Grigoriev I.V."/>
        </authorList>
    </citation>
    <scope>NUCLEOTIDE SEQUENCE [LARGE SCALE GENOMIC DNA]</scope>
    <source>
        <strain evidence="3">FD-172 SS1</strain>
    </source>
</reference>
<gene>
    <name evidence="2" type="ORF">BOTBODRAFT_196348</name>
</gene>
<evidence type="ECO:0000256" key="1">
    <source>
        <dbReference type="SAM" id="MobiDB-lite"/>
    </source>
</evidence>
<dbReference type="HOGENOM" id="CLU_1510333_0_0_1"/>
<name>A0A067N2Q7_BOTB1</name>
<keyword evidence="3" id="KW-1185">Reference proteome</keyword>
<dbReference type="AlphaFoldDB" id="A0A067N2Q7"/>
<protein>
    <submittedName>
        <fullName evidence="2">Uncharacterized protein</fullName>
    </submittedName>
</protein>
<evidence type="ECO:0000313" key="2">
    <source>
        <dbReference type="EMBL" id="KDQ21240.1"/>
    </source>
</evidence>
<dbReference type="InParanoid" id="A0A067N2Q7"/>
<dbReference type="EMBL" id="KL198016">
    <property type="protein sequence ID" value="KDQ21240.1"/>
    <property type="molecule type" value="Genomic_DNA"/>
</dbReference>
<accession>A0A067N2Q7</accession>
<organism evidence="2 3">
    <name type="scientific">Botryobasidium botryosum (strain FD-172 SS1)</name>
    <dbReference type="NCBI Taxonomy" id="930990"/>
    <lineage>
        <taxon>Eukaryota</taxon>
        <taxon>Fungi</taxon>
        <taxon>Dikarya</taxon>
        <taxon>Basidiomycota</taxon>
        <taxon>Agaricomycotina</taxon>
        <taxon>Agaricomycetes</taxon>
        <taxon>Cantharellales</taxon>
        <taxon>Botryobasidiaceae</taxon>
        <taxon>Botryobasidium</taxon>
    </lineage>
</organism>
<dbReference type="Proteomes" id="UP000027195">
    <property type="component" value="Unassembled WGS sequence"/>
</dbReference>
<evidence type="ECO:0000313" key="3">
    <source>
        <dbReference type="Proteomes" id="UP000027195"/>
    </source>
</evidence>
<feature type="compositionally biased region" description="Basic residues" evidence="1">
    <location>
        <begin position="7"/>
        <end position="18"/>
    </location>
</feature>
<proteinExistence type="predicted"/>
<feature type="region of interest" description="Disordered" evidence="1">
    <location>
        <begin position="1"/>
        <end position="24"/>
    </location>
</feature>
<sequence>MLSDHHSHGHAPPARKFHGGSTSQTVAPLLHHPLASPSWDTAAAADGSPSPSSVSSISFAHLVGPGHTRIIYTFPSSSPSSDERLLAAATAAAVTIGPASGQYGQAAARNDGAMQGRIAEDGDRPFGGPHPLGRVAGRPGPSMALVKHQQDFEVLTSILPTTSSTAPGFERTNFGSSD</sequence>